<accession>A0ACB8WYI5</accession>
<organism evidence="1 2">
    <name type="scientific">Scortum barcoo</name>
    <name type="common">barcoo grunter</name>
    <dbReference type="NCBI Taxonomy" id="214431"/>
    <lineage>
        <taxon>Eukaryota</taxon>
        <taxon>Metazoa</taxon>
        <taxon>Chordata</taxon>
        <taxon>Craniata</taxon>
        <taxon>Vertebrata</taxon>
        <taxon>Euteleostomi</taxon>
        <taxon>Actinopterygii</taxon>
        <taxon>Neopterygii</taxon>
        <taxon>Teleostei</taxon>
        <taxon>Neoteleostei</taxon>
        <taxon>Acanthomorphata</taxon>
        <taxon>Eupercaria</taxon>
        <taxon>Centrarchiformes</taxon>
        <taxon>Terapontoidei</taxon>
        <taxon>Terapontidae</taxon>
        <taxon>Scortum</taxon>
    </lineage>
</organism>
<dbReference type="EMBL" id="CM041535">
    <property type="protein sequence ID" value="KAI3372523.1"/>
    <property type="molecule type" value="Genomic_DNA"/>
</dbReference>
<proteinExistence type="predicted"/>
<keyword evidence="2" id="KW-1185">Reference proteome</keyword>
<feature type="non-terminal residue" evidence="1">
    <location>
        <position position="61"/>
    </location>
</feature>
<protein>
    <submittedName>
        <fullName evidence="1">Uncharacterized protein</fullName>
    </submittedName>
</protein>
<evidence type="ECO:0000313" key="2">
    <source>
        <dbReference type="Proteomes" id="UP000831701"/>
    </source>
</evidence>
<sequence length="61" mass="6899">MPATSSSTSHGPAESFQRISLFKDISQEKGTKEFPDELNIPWNTVKTVIIKWRKYGTTVTL</sequence>
<evidence type="ECO:0000313" key="1">
    <source>
        <dbReference type="EMBL" id="KAI3372523.1"/>
    </source>
</evidence>
<reference evidence="1" key="1">
    <citation type="submission" date="2022-04" db="EMBL/GenBank/DDBJ databases">
        <title>Jade perch genome.</title>
        <authorList>
            <person name="Chao B."/>
        </authorList>
    </citation>
    <scope>NUCLEOTIDE SEQUENCE</scope>
    <source>
        <strain evidence="1">CB-2022</strain>
    </source>
</reference>
<comment type="caution">
    <text evidence="1">The sequence shown here is derived from an EMBL/GenBank/DDBJ whole genome shotgun (WGS) entry which is preliminary data.</text>
</comment>
<gene>
    <name evidence="1" type="ORF">L3Q82_022998</name>
</gene>
<dbReference type="Proteomes" id="UP000831701">
    <property type="component" value="Chromosome 5"/>
</dbReference>
<name>A0ACB8WYI5_9TELE</name>